<organism evidence="9 10">
    <name type="scientific">Pyrinomonas methylaliphatogenes</name>
    <dbReference type="NCBI Taxonomy" id="454194"/>
    <lineage>
        <taxon>Bacteria</taxon>
        <taxon>Pseudomonadati</taxon>
        <taxon>Acidobacteriota</taxon>
        <taxon>Blastocatellia</taxon>
        <taxon>Blastocatellales</taxon>
        <taxon>Pyrinomonadaceae</taxon>
        <taxon>Pyrinomonas</taxon>
    </lineage>
</organism>
<reference evidence="9 10" key="2">
    <citation type="submission" date="2015-01" db="EMBL/GenBank/DDBJ databases">
        <title>Complete genome sequence of Pyrinomonas methylaliphatogenes type strain K22T.</title>
        <authorList>
            <person name="Lee K.C.Y."/>
            <person name="Power J.F."/>
            <person name="Dunfield P.F."/>
            <person name="Morgan X.C."/>
            <person name="Huttenhower C."/>
            <person name="Stott M.B."/>
        </authorList>
    </citation>
    <scope>NUCLEOTIDE SEQUENCE [LARGE SCALE GENOMIC DNA]</scope>
    <source>
        <strain evidence="9 10">K22</strain>
    </source>
</reference>
<feature type="transmembrane region" description="Helical" evidence="7">
    <location>
        <begin position="141"/>
        <end position="161"/>
    </location>
</feature>
<evidence type="ECO:0000256" key="5">
    <source>
        <dbReference type="ARBA" id="ARBA00022989"/>
    </source>
</evidence>
<evidence type="ECO:0000256" key="4">
    <source>
        <dbReference type="ARBA" id="ARBA00022692"/>
    </source>
</evidence>
<dbReference type="EMBL" id="CBXV010000001">
    <property type="protein sequence ID" value="CDM64123.1"/>
    <property type="molecule type" value="Genomic_DNA"/>
</dbReference>
<reference evidence="9 10" key="1">
    <citation type="submission" date="2013-12" db="EMBL/GenBank/DDBJ databases">
        <authorList>
            <person name="Stott M."/>
        </authorList>
    </citation>
    <scope>NUCLEOTIDE SEQUENCE [LARGE SCALE GENOMIC DNA]</scope>
    <source>
        <strain evidence="9 10">K22</strain>
    </source>
</reference>
<keyword evidence="3 7" id="KW-1003">Cell membrane</keyword>
<comment type="caution">
    <text evidence="7">Lacks conserved residue(s) required for the propagation of feature annotation.</text>
</comment>
<feature type="transmembrane region" description="Helical" evidence="7">
    <location>
        <begin position="30"/>
        <end position="57"/>
    </location>
</feature>
<dbReference type="GO" id="GO:0005886">
    <property type="term" value="C:plasma membrane"/>
    <property type="evidence" value="ECO:0007669"/>
    <property type="project" value="UniProtKB-SubCell"/>
</dbReference>
<dbReference type="Pfam" id="PF09335">
    <property type="entry name" value="VTT_dom"/>
    <property type="match status" value="1"/>
</dbReference>
<dbReference type="PANTHER" id="PTHR30353">
    <property type="entry name" value="INNER MEMBRANE PROTEIN DEDA-RELATED"/>
    <property type="match status" value="1"/>
</dbReference>
<evidence type="ECO:0000313" key="9">
    <source>
        <dbReference type="EMBL" id="CDM64123.1"/>
    </source>
</evidence>
<evidence type="ECO:0000256" key="1">
    <source>
        <dbReference type="ARBA" id="ARBA00004651"/>
    </source>
</evidence>
<keyword evidence="5 7" id="KW-1133">Transmembrane helix</keyword>
<dbReference type="PANTHER" id="PTHR30353:SF15">
    <property type="entry name" value="INNER MEMBRANE PROTEIN YABI"/>
    <property type="match status" value="1"/>
</dbReference>
<dbReference type="Proteomes" id="UP000031518">
    <property type="component" value="Unassembled WGS sequence"/>
</dbReference>
<dbReference type="STRING" id="454194.PYK22_00115"/>
<proteinExistence type="inferred from homology"/>
<keyword evidence="6 7" id="KW-0472">Membrane</keyword>
<name>A0A0B6WSE0_9BACT</name>
<sequence length="169" mass="18733">MQFASHLNHCALLFAFDEASTLRLFAKYGYLAIALAAFWEGEGLLIVAGTLCGAGYLDWRWTIIAAAIGGAAGDQIYFYIAHERAARLISRSARLRRWLPRVRAFVQRHGTWAVLLSRFAAGLRITIPLVCATAGMNPLKYSTLNLISAFIWASAWVGLTYQMGAHLLR</sequence>
<feature type="transmembrane region" description="Helical" evidence="7">
    <location>
        <begin position="63"/>
        <end position="81"/>
    </location>
</feature>
<evidence type="ECO:0000259" key="8">
    <source>
        <dbReference type="Pfam" id="PF09335"/>
    </source>
</evidence>
<evidence type="ECO:0000256" key="3">
    <source>
        <dbReference type="ARBA" id="ARBA00022475"/>
    </source>
</evidence>
<keyword evidence="10" id="KW-1185">Reference proteome</keyword>
<dbReference type="AlphaFoldDB" id="A0A0B6WSE0"/>
<evidence type="ECO:0000256" key="2">
    <source>
        <dbReference type="ARBA" id="ARBA00010792"/>
    </source>
</evidence>
<keyword evidence="4 7" id="KW-0812">Transmembrane</keyword>
<evidence type="ECO:0000313" key="10">
    <source>
        <dbReference type="Proteomes" id="UP000031518"/>
    </source>
</evidence>
<protein>
    <submittedName>
        <fullName evidence="9">Uncharacterized membrane-associated protein</fullName>
    </submittedName>
</protein>
<dbReference type="InterPro" id="IPR032816">
    <property type="entry name" value="VTT_dom"/>
</dbReference>
<feature type="domain" description="VTT" evidence="8">
    <location>
        <begin position="41"/>
        <end position="161"/>
    </location>
</feature>
<comment type="subcellular location">
    <subcellularLocation>
        <location evidence="1 7">Cell membrane</location>
        <topology evidence="1 7">Multi-pass membrane protein</topology>
    </subcellularLocation>
</comment>
<accession>A0A0B6WSE0</accession>
<evidence type="ECO:0000256" key="6">
    <source>
        <dbReference type="ARBA" id="ARBA00023136"/>
    </source>
</evidence>
<comment type="similarity">
    <text evidence="2 7">Belongs to the DedA family.</text>
</comment>
<gene>
    <name evidence="9" type="ORF">PYK22_00115</name>
</gene>
<evidence type="ECO:0000256" key="7">
    <source>
        <dbReference type="RuleBase" id="RU367016"/>
    </source>
</evidence>
<dbReference type="InterPro" id="IPR032818">
    <property type="entry name" value="DedA-like"/>
</dbReference>